<gene>
    <name evidence="1" type="ORF">CBM2586_B10472</name>
</gene>
<evidence type="ECO:0000313" key="2">
    <source>
        <dbReference type="Proteomes" id="UP000257016"/>
    </source>
</evidence>
<proteinExistence type="predicted"/>
<protein>
    <submittedName>
        <fullName evidence="1">Uncharacterized protein</fullName>
    </submittedName>
</protein>
<reference evidence="1 2" key="1">
    <citation type="submission" date="2018-01" db="EMBL/GenBank/DDBJ databases">
        <authorList>
            <person name="Clerissi C."/>
        </authorList>
    </citation>
    <scope>NUCLEOTIDE SEQUENCE [LARGE SCALE GENOMIC DNA]</scope>
    <source>
        <strain evidence="1">Cupriavidus taiwanensis LMG 19430</strain>
    </source>
</reference>
<sequence length="23" mass="2399">MYDEAKPAAQAAGSVHQTVTADH</sequence>
<comment type="caution">
    <text evidence="1">The sequence shown here is derived from an EMBL/GenBank/DDBJ whole genome shotgun (WGS) entry which is preliminary data.</text>
</comment>
<dbReference type="Proteomes" id="UP000257016">
    <property type="component" value="Unassembled WGS sequence"/>
</dbReference>
<dbReference type="AlphaFoldDB" id="A0A375CAD9"/>
<evidence type="ECO:0000313" key="1">
    <source>
        <dbReference type="EMBL" id="SOY65877.1"/>
    </source>
</evidence>
<organism evidence="1 2">
    <name type="scientific">Cupriavidus taiwanensis</name>
    <dbReference type="NCBI Taxonomy" id="164546"/>
    <lineage>
        <taxon>Bacteria</taxon>
        <taxon>Pseudomonadati</taxon>
        <taxon>Pseudomonadota</taxon>
        <taxon>Betaproteobacteria</taxon>
        <taxon>Burkholderiales</taxon>
        <taxon>Burkholderiaceae</taxon>
        <taxon>Cupriavidus</taxon>
    </lineage>
</organism>
<name>A0A375CAD9_9BURK</name>
<accession>A0A375CAD9</accession>
<dbReference type="EMBL" id="OFSN01000015">
    <property type="protein sequence ID" value="SOY65877.1"/>
    <property type="molecule type" value="Genomic_DNA"/>
</dbReference>